<evidence type="ECO:0000313" key="3">
    <source>
        <dbReference type="EMBL" id="VDK34782.1"/>
    </source>
</evidence>
<sequence length="409" mass="46332">MYFTSRTVYWIKKLSQLYNFNLSNCYEVSVSWFNRYMPVSEASETQMLRTGYGFPSSPQEPAAFALSPDAVLLYWKLPVKPNAPIPEIKYMISQLSATLTSPSAIGAQQYNRGHYDTTAVDAVSCLTNPCSAKISNLRPSTDYKFWVRAIHESHLNKQFVDDAEASSVESSARTKDVAGTLRPDNVTGTSIVLRWNSLDPKFPPKRISIQYRIVRCISLDGVNAFWKSPYNASFEGSAKSVAVVVSALRSATTYDYRFAAEYVDSYRYGNRDYPYNETFYQVSQQIRTKPGTPSAPASIRLVQEHNEWIVRWEKPVNDGGSSITSYALEFRPNEDAEWEIAERGLAGDSQWWKPSRINFLADGGEFRIRAANSEGFGAYAYSKHHDGKFLFLIKLNFLRCSNMLNTAYV</sequence>
<protein>
    <submittedName>
        <fullName evidence="5">Fibronectin type-III domain-containing protein</fullName>
    </submittedName>
</protein>
<evidence type="ECO:0000313" key="4">
    <source>
        <dbReference type="Proteomes" id="UP000271098"/>
    </source>
</evidence>
<dbReference type="WBParaSite" id="GPUH_0000253701-mRNA-1">
    <property type="protein sequence ID" value="GPUH_0000253701-mRNA-1"/>
    <property type="gene ID" value="GPUH_0000253701"/>
</dbReference>
<dbReference type="PANTHER" id="PTHR13817:SF171">
    <property type="entry name" value="STRETCHIN-MLCK, ISOFORM U"/>
    <property type="match status" value="1"/>
</dbReference>
<name>A0A183D1E1_9BILA</name>
<accession>A0A183D1E1</accession>
<reference evidence="5" key="1">
    <citation type="submission" date="2016-06" db="UniProtKB">
        <authorList>
            <consortium name="WormBaseParasite"/>
        </authorList>
    </citation>
    <scope>IDENTIFICATION</scope>
</reference>
<gene>
    <name evidence="3" type="ORF">GPUH_LOCUS2532</name>
</gene>
<dbReference type="InterPro" id="IPR013783">
    <property type="entry name" value="Ig-like_fold"/>
</dbReference>
<dbReference type="Gene3D" id="2.60.40.10">
    <property type="entry name" value="Immunoglobulins"/>
    <property type="match status" value="2"/>
</dbReference>
<dbReference type="InterPro" id="IPR036116">
    <property type="entry name" value="FN3_sf"/>
</dbReference>
<dbReference type="Proteomes" id="UP000271098">
    <property type="component" value="Unassembled WGS sequence"/>
</dbReference>
<evidence type="ECO:0000313" key="5">
    <source>
        <dbReference type="WBParaSite" id="GPUH_0000253701-mRNA-1"/>
    </source>
</evidence>
<dbReference type="SUPFAM" id="SSF49265">
    <property type="entry name" value="Fibronectin type III"/>
    <property type="match status" value="2"/>
</dbReference>
<evidence type="ECO:0000256" key="1">
    <source>
        <dbReference type="ARBA" id="ARBA00022737"/>
    </source>
</evidence>
<dbReference type="InterPro" id="IPR050964">
    <property type="entry name" value="Striated_Muscle_Regulatory"/>
</dbReference>
<evidence type="ECO:0000259" key="2">
    <source>
        <dbReference type="PROSITE" id="PS50853"/>
    </source>
</evidence>
<keyword evidence="4" id="KW-1185">Reference proteome</keyword>
<dbReference type="AlphaFoldDB" id="A0A183D1E1"/>
<dbReference type="PROSITE" id="PS50853">
    <property type="entry name" value="FN3"/>
    <property type="match status" value="1"/>
</dbReference>
<feature type="domain" description="Fibronectin type-III" evidence="2">
    <location>
        <begin position="57"/>
        <end position="177"/>
    </location>
</feature>
<dbReference type="InterPro" id="IPR003961">
    <property type="entry name" value="FN3_dom"/>
</dbReference>
<dbReference type="EMBL" id="UYRT01003867">
    <property type="protein sequence ID" value="VDK34782.1"/>
    <property type="molecule type" value="Genomic_DNA"/>
</dbReference>
<reference evidence="3 4" key="2">
    <citation type="submission" date="2018-11" db="EMBL/GenBank/DDBJ databases">
        <authorList>
            <consortium name="Pathogen Informatics"/>
        </authorList>
    </citation>
    <scope>NUCLEOTIDE SEQUENCE [LARGE SCALE GENOMIC DNA]</scope>
</reference>
<organism evidence="5">
    <name type="scientific">Gongylonema pulchrum</name>
    <dbReference type="NCBI Taxonomy" id="637853"/>
    <lineage>
        <taxon>Eukaryota</taxon>
        <taxon>Metazoa</taxon>
        <taxon>Ecdysozoa</taxon>
        <taxon>Nematoda</taxon>
        <taxon>Chromadorea</taxon>
        <taxon>Rhabditida</taxon>
        <taxon>Spirurina</taxon>
        <taxon>Spiruromorpha</taxon>
        <taxon>Spiruroidea</taxon>
        <taxon>Gongylonematidae</taxon>
        <taxon>Gongylonema</taxon>
    </lineage>
</organism>
<keyword evidence="1" id="KW-0677">Repeat</keyword>
<dbReference type="CDD" id="cd00063">
    <property type="entry name" value="FN3"/>
    <property type="match status" value="2"/>
</dbReference>
<dbReference type="OrthoDB" id="65481at2759"/>
<dbReference type="PANTHER" id="PTHR13817">
    <property type="entry name" value="TITIN"/>
    <property type="match status" value="1"/>
</dbReference>
<proteinExistence type="predicted"/>
<dbReference type="SMART" id="SM00060">
    <property type="entry name" value="FN3"/>
    <property type="match status" value="3"/>
</dbReference>